<dbReference type="Proteomes" id="UP000824001">
    <property type="component" value="Unassembled WGS sequence"/>
</dbReference>
<gene>
    <name evidence="1" type="ORF">IAC18_05325</name>
</gene>
<reference evidence="1" key="2">
    <citation type="journal article" date="2021" name="PeerJ">
        <title>Extensive microbial diversity within the chicken gut microbiome revealed by metagenomics and culture.</title>
        <authorList>
            <person name="Gilroy R."/>
            <person name="Ravi A."/>
            <person name="Getino M."/>
            <person name="Pursley I."/>
            <person name="Horton D.L."/>
            <person name="Alikhan N.F."/>
            <person name="Baker D."/>
            <person name="Gharbi K."/>
            <person name="Hall N."/>
            <person name="Watson M."/>
            <person name="Adriaenssens E.M."/>
            <person name="Foster-Nyarko E."/>
            <person name="Jarju S."/>
            <person name="Secka A."/>
            <person name="Antonio M."/>
            <person name="Oren A."/>
            <person name="Chaudhuri R.R."/>
            <person name="La Ragione R."/>
            <person name="Hildebrand F."/>
            <person name="Pallen M.J."/>
        </authorList>
    </citation>
    <scope>NUCLEOTIDE SEQUENCE</scope>
    <source>
        <strain evidence="1">ChiHjej10B9-9673</strain>
    </source>
</reference>
<organism evidence="1 2">
    <name type="scientific">Candidatus Scatomorpha merdipullorum</name>
    <dbReference type="NCBI Taxonomy" id="2840927"/>
    <lineage>
        <taxon>Bacteria</taxon>
        <taxon>Bacillati</taxon>
        <taxon>Bacillota</taxon>
        <taxon>Clostridia</taxon>
        <taxon>Eubacteriales</taxon>
        <taxon>Candidatus Scatomorpha</taxon>
    </lineage>
</organism>
<evidence type="ECO:0000313" key="1">
    <source>
        <dbReference type="EMBL" id="HIS66967.1"/>
    </source>
</evidence>
<proteinExistence type="predicted"/>
<dbReference type="CDD" id="cd05403">
    <property type="entry name" value="NT_KNTase_like"/>
    <property type="match status" value="1"/>
</dbReference>
<dbReference type="EMBL" id="DVJK01000149">
    <property type="protein sequence ID" value="HIS66967.1"/>
    <property type="molecule type" value="Genomic_DNA"/>
</dbReference>
<accession>A0A9D1JVA0</accession>
<protein>
    <submittedName>
        <fullName evidence="1">Nucleotidyltransferase domain-containing protein</fullName>
    </submittedName>
</protein>
<dbReference type="InterPro" id="IPR043519">
    <property type="entry name" value="NT_sf"/>
</dbReference>
<dbReference type="SUPFAM" id="SSF81301">
    <property type="entry name" value="Nucleotidyltransferase"/>
    <property type="match status" value="1"/>
</dbReference>
<sequence length="212" mass="23099">MFKLEDWLAAWQAAVMNTFAGRVRFLGIQGSRARGEARNESDIDAVLVLDRLSAEDVLACRAAVAGLPERDKLCGFVSGWDELARWPGGELWQFCLDTSPVFGSLEPLSARLTERDIRESALSGAGSVYHGCVHNLLHERSDDVFAGLLKSAFFTLRAVHALRTGEQLRGRAELAERLSGLERDIALGSLSGSFEARGAALLDWAGALLRTL</sequence>
<name>A0A9D1JVA0_9FIRM</name>
<reference evidence="1" key="1">
    <citation type="submission" date="2020-10" db="EMBL/GenBank/DDBJ databases">
        <authorList>
            <person name="Gilroy R."/>
        </authorList>
    </citation>
    <scope>NUCLEOTIDE SEQUENCE</scope>
    <source>
        <strain evidence="1">ChiHjej10B9-9673</strain>
    </source>
</reference>
<evidence type="ECO:0000313" key="2">
    <source>
        <dbReference type="Proteomes" id="UP000824001"/>
    </source>
</evidence>
<comment type="caution">
    <text evidence="1">The sequence shown here is derived from an EMBL/GenBank/DDBJ whole genome shotgun (WGS) entry which is preliminary data.</text>
</comment>
<dbReference type="Gene3D" id="3.30.460.10">
    <property type="entry name" value="Beta Polymerase, domain 2"/>
    <property type="match status" value="1"/>
</dbReference>
<dbReference type="AlphaFoldDB" id="A0A9D1JVA0"/>